<evidence type="ECO:0000313" key="3">
    <source>
        <dbReference type="Proteomes" id="UP000297839"/>
    </source>
</evidence>
<sequence>MAYGEIVRSFIHRPLLIFHEAGHVVFIPLGEWMTVAGGSLAQLLMPVVMGVALWRANRDAFGVSLALWLFGVSLLDLAPYVYDAMDLQLMLLGGRTGEDSFHDWLYLLRTMGLRERAWGIGMGVHKAGCAIVVAANAWGLWLLWRQWRQWRRRAE</sequence>
<name>A0A4Z0BV17_9BURK</name>
<evidence type="ECO:0000256" key="1">
    <source>
        <dbReference type="SAM" id="Phobius"/>
    </source>
</evidence>
<accession>A0A4Z0BV17</accession>
<keyword evidence="1" id="KW-0472">Membrane</keyword>
<organism evidence="2 3">
    <name type="scientific">Ramlibacter humi</name>
    <dbReference type="NCBI Taxonomy" id="2530451"/>
    <lineage>
        <taxon>Bacteria</taxon>
        <taxon>Pseudomonadati</taxon>
        <taxon>Pseudomonadota</taxon>
        <taxon>Betaproteobacteria</taxon>
        <taxon>Burkholderiales</taxon>
        <taxon>Comamonadaceae</taxon>
        <taxon>Ramlibacter</taxon>
    </lineage>
</organism>
<feature type="transmembrane region" description="Helical" evidence="1">
    <location>
        <begin position="61"/>
        <end position="82"/>
    </location>
</feature>
<reference evidence="2 3" key="1">
    <citation type="submission" date="2019-03" db="EMBL/GenBank/DDBJ databases">
        <title>Ramlibacter sp. 18x22-1, whole genome shotgun sequence.</title>
        <authorList>
            <person name="Zhang X."/>
            <person name="Feng G."/>
            <person name="Zhu H."/>
        </authorList>
    </citation>
    <scope>NUCLEOTIDE SEQUENCE [LARGE SCALE GENOMIC DNA]</scope>
    <source>
        <strain evidence="2 3">18x22-1</strain>
    </source>
</reference>
<dbReference type="AlphaFoldDB" id="A0A4Z0BV17"/>
<keyword evidence="1" id="KW-0812">Transmembrane</keyword>
<feature type="transmembrane region" description="Helical" evidence="1">
    <location>
        <begin position="117"/>
        <end position="144"/>
    </location>
</feature>
<keyword evidence="3" id="KW-1185">Reference proteome</keyword>
<evidence type="ECO:0000313" key="2">
    <source>
        <dbReference type="EMBL" id="TFZ01865.1"/>
    </source>
</evidence>
<feature type="transmembrane region" description="Helical" evidence="1">
    <location>
        <begin position="32"/>
        <end position="54"/>
    </location>
</feature>
<protein>
    <submittedName>
        <fullName evidence="2">Uncharacterized protein</fullName>
    </submittedName>
</protein>
<proteinExistence type="predicted"/>
<dbReference type="Proteomes" id="UP000297839">
    <property type="component" value="Unassembled WGS sequence"/>
</dbReference>
<comment type="caution">
    <text evidence="2">The sequence shown here is derived from an EMBL/GenBank/DDBJ whole genome shotgun (WGS) entry which is preliminary data.</text>
</comment>
<gene>
    <name evidence="2" type="ORF">EZ216_11785</name>
</gene>
<dbReference type="EMBL" id="SMLK01000003">
    <property type="protein sequence ID" value="TFZ01865.1"/>
    <property type="molecule type" value="Genomic_DNA"/>
</dbReference>
<keyword evidence="1" id="KW-1133">Transmembrane helix</keyword>